<evidence type="ECO:0000259" key="2">
    <source>
        <dbReference type="PROSITE" id="PS51352"/>
    </source>
</evidence>
<feature type="domain" description="Thioredoxin" evidence="2">
    <location>
        <begin position="51"/>
        <end position="201"/>
    </location>
</feature>
<keyword evidence="1" id="KW-0732">Signal</keyword>
<dbReference type="InterPro" id="IPR013766">
    <property type="entry name" value="Thioredoxin_domain"/>
</dbReference>
<dbReference type="PANTHER" id="PTHR42852">
    <property type="entry name" value="THIOL:DISULFIDE INTERCHANGE PROTEIN DSBE"/>
    <property type="match status" value="1"/>
</dbReference>
<sequence length="205" mass="21680">MKKKLTAMVCLLGLSAAFLAGCGGSGAETSTEAASSASTASASVDKGPKATTTFSEMGQFNMETIDGKSFTADDLKGHKLTLVNLMGTFCNPCIAEMPDLEKLNQEMKDKGVQVVGIVVDTTDGGKDVPESVQKAKKIQKETGVTYPLCKPDETVLGNILKDVTTFPTSYLVDENGKVVGQGYAGARSLDQWKEIINSALEEVNK</sequence>
<dbReference type="PANTHER" id="PTHR42852:SF13">
    <property type="entry name" value="PROTEIN DIPZ"/>
    <property type="match status" value="1"/>
</dbReference>
<dbReference type="Gene3D" id="3.40.30.10">
    <property type="entry name" value="Glutaredoxin"/>
    <property type="match status" value="1"/>
</dbReference>
<dbReference type="RefSeq" id="WP_408977642.1">
    <property type="nucleotide sequence ID" value="NZ_JBJUVG010000008.1"/>
</dbReference>
<accession>A0ABW9H1Y7</accession>
<reference evidence="3 4" key="1">
    <citation type="journal article" date="2016" name="Int. J. Syst. Evol. Microbiol.">
        <title>Peptococcus simiae sp. nov., isolated from rhesus macaque faeces and emended description of the genus Peptococcus.</title>
        <authorList>
            <person name="Shkoporov A.N."/>
            <person name="Efimov B.A."/>
            <person name="Kondova I."/>
            <person name="Ouwerling B."/>
            <person name="Chaplin A.V."/>
            <person name="Shcherbakova V.A."/>
            <person name="Langermans J.A.M."/>
        </authorList>
    </citation>
    <scope>NUCLEOTIDE SEQUENCE [LARGE SCALE GENOMIC DNA]</scope>
    <source>
        <strain evidence="3 4">M108</strain>
    </source>
</reference>
<dbReference type="PROSITE" id="PS51352">
    <property type="entry name" value="THIOREDOXIN_2"/>
    <property type="match status" value="1"/>
</dbReference>
<feature type="chain" id="PRO_5046128019" evidence="1">
    <location>
        <begin position="21"/>
        <end position="205"/>
    </location>
</feature>
<dbReference type="Proteomes" id="UP001631949">
    <property type="component" value="Unassembled WGS sequence"/>
</dbReference>
<dbReference type="CDD" id="cd02966">
    <property type="entry name" value="TlpA_like_family"/>
    <property type="match status" value="1"/>
</dbReference>
<dbReference type="InterPro" id="IPR000866">
    <property type="entry name" value="AhpC/TSA"/>
</dbReference>
<keyword evidence="4" id="KW-1185">Reference proteome</keyword>
<gene>
    <name evidence="3" type="ORF">ACKQTC_06585</name>
</gene>
<evidence type="ECO:0000313" key="4">
    <source>
        <dbReference type="Proteomes" id="UP001631949"/>
    </source>
</evidence>
<dbReference type="InterPro" id="IPR050553">
    <property type="entry name" value="Thioredoxin_ResA/DsbE_sf"/>
</dbReference>
<organism evidence="3 4">
    <name type="scientific">Peptococcus simiae</name>
    <dbReference type="NCBI Taxonomy" id="1643805"/>
    <lineage>
        <taxon>Bacteria</taxon>
        <taxon>Bacillati</taxon>
        <taxon>Bacillota</taxon>
        <taxon>Clostridia</taxon>
        <taxon>Eubacteriales</taxon>
        <taxon>Peptococcaceae</taxon>
        <taxon>Peptococcus</taxon>
    </lineage>
</organism>
<dbReference type="PROSITE" id="PS51257">
    <property type="entry name" value="PROKAR_LIPOPROTEIN"/>
    <property type="match status" value="1"/>
</dbReference>
<protein>
    <submittedName>
        <fullName evidence="3">TlpA family protein disulfide reductase</fullName>
    </submittedName>
</protein>
<dbReference type="SUPFAM" id="SSF52833">
    <property type="entry name" value="Thioredoxin-like"/>
    <property type="match status" value="1"/>
</dbReference>
<evidence type="ECO:0000256" key="1">
    <source>
        <dbReference type="SAM" id="SignalP"/>
    </source>
</evidence>
<proteinExistence type="predicted"/>
<evidence type="ECO:0000313" key="3">
    <source>
        <dbReference type="EMBL" id="MFM9414029.1"/>
    </source>
</evidence>
<dbReference type="EMBL" id="JBJUVG010000008">
    <property type="protein sequence ID" value="MFM9414029.1"/>
    <property type="molecule type" value="Genomic_DNA"/>
</dbReference>
<name>A0ABW9H1Y7_9FIRM</name>
<feature type="signal peptide" evidence="1">
    <location>
        <begin position="1"/>
        <end position="20"/>
    </location>
</feature>
<dbReference type="Pfam" id="PF00578">
    <property type="entry name" value="AhpC-TSA"/>
    <property type="match status" value="1"/>
</dbReference>
<comment type="caution">
    <text evidence="3">The sequence shown here is derived from an EMBL/GenBank/DDBJ whole genome shotgun (WGS) entry which is preliminary data.</text>
</comment>
<dbReference type="InterPro" id="IPR036249">
    <property type="entry name" value="Thioredoxin-like_sf"/>
</dbReference>